<dbReference type="InterPro" id="IPR032192">
    <property type="entry name" value="GUN4_N"/>
</dbReference>
<organism evidence="3 4">
    <name type="scientific">Acaryochloris thomasi RCC1774</name>
    <dbReference type="NCBI Taxonomy" id="1764569"/>
    <lineage>
        <taxon>Bacteria</taxon>
        <taxon>Bacillati</taxon>
        <taxon>Cyanobacteriota</taxon>
        <taxon>Cyanophyceae</taxon>
        <taxon>Acaryochloridales</taxon>
        <taxon>Acaryochloridaceae</taxon>
        <taxon>Acaryochloris</taxon>
        <taxon>Acaryochloris thomasi</taxon>
    </lineage>
</organism>
<protein>
    <submittedName>
        <fullName evidence="3">Ycf53-like protein</fullName>
    </submittedName>
</protein>
<dbReference type="Pfam" id="PF05419">
    <property type="entry name" value="GUN4"/>
    <property type="match status" value="1"/>
</dbReference>
<evidence type="ECO:0000313" key="4">
    <source>
        <dbReference type="Proteomes" id="UP000248857"/>
    </source>
</evidence>
<dbReference type="Pfam" id="PF16416">
    <property type="entry name" value="GUN4_N"/>
    <property type="match status" value="1"/>
</dbReference>
<proteinExistence type="predicted"/>
<evidence type="ECO:0000313" key="3">
    <source>
        <dbReference type="EMBL" id="PZD73281.1"/>
    </source>
</evidence>
<evidence type="ECO:0000259" key="2">
    <source>
        <dbReference type="Pfam" id="PF16416"/>
    </source>
</evidence>
<dbReference type="CDD" id="cd16383">
    <property type="entry name" value="GUN4"/>
    <property type="match status" value="1"/>
</dbReference>
<dbReference type="Gene3D" id="1.25.40.620">
    <property type="match status" value="1"/>
</dbReference>
<comment type="caution">
    <text evidence="3">The sequence shown here is derived from an EMBL/GenBank/DDBJ whole genome shotgun (WGS) entry which is preliminary data.</text>
</comment>
<dbReference type="InterPro" id="IPR016024">
    <property type="entry name" value="ARM-type_fold"/>
</dbReference>
<dbReference type="Gene3D" id="1.10.10.1770">
    <property type="entry name" value="Gun4-like"/>
    <property type="match status" value="1"/>
</dbReference>
<reference evidence="3 4" key="1">
    <citation type="journal article" date="2018" name="Sci. Rep.">
        <title>A novel species of the marine cyanobacterium Acaryochloris with a unique pigment content and lifestyle.</title>
        <authorList>
            <person name="Partensky F."/>
            <person name="Six C."/>
            <person name="Ratin M."/>
            <person name="Garczarek L."/>
            <person name="Vaulot D."/>
            <person name="Probert I."/>
            <person name="Calteau A."/>
            <person name="Gourvil P."/>
            <person name="Marie D."/>
            <person name="Grebert T."/>
            <person name="Bouchier C."/>
            <person name="Le Panse S."/>
            <person name="Gachenot M."/>
            <person name="Rodriguez F."/>
            <person name="Garrido J.L."/>
        </authorList>
    </citation>
    <scope>NUCLEOTIDE SEQUENCE [LARGE SCALE GENOMIC DNA]</scope>
    <source>
        <strain evidence="3 4">RCC1774</strain>
    </source>
</reference>
<dbReference type="SUPFAM" id="SSF140869">
    <property type="entry name" value="GUN4-like"/>
    <property type="match status" value="1"/>
</dbReference>
<dbReference type="EMBL" id="PQWO01000006">
    <property type="protein sequence ID" value="PZD73281.1"/>
    <property type="molecule type" value="Genomic_DNA"/>
</dbReference>
<dbReference type="PANTHER" id="PTHR34800">
    <property type="entry name" value="TETRAPYRROLE-BINDING PROTEIN, CHLOROPLASTIC"/>
    <property type="match status" value="1"/>
</dbReference>
<dbReference type="OrthoDB" id="7915178at2"/>
<keyword evidence="4" id="KW-1185">Reference proteome</keyword>
<dbReference type="SUPFAM" id="SSF48371">
    <property type="entry name" value="ARM repeat"/>
    <property type="match status" value="1"/>
</dbReference>
<dbReference type="AlphaFoldDB" id="A0A2W1JXA0"/>
<sequence>MDASATSVEHPDIAELESQLTTGSEKTQLPVMAQLQAAGADGCQVLQRFLLNRRQDVATFIDGRGYELLLQTETDETQTFLQENFPAGVVALNSEVGADYLPLQKLLARQQFEEADRLTLHKLCELEGPVAVKRKWIYFTQIEQFPISDLQTMDRLWFVHSEGKFGFSVQRQLWLSLGRNWEALWSKIDWRTGRDWTRYPDGFTWDLTAPKGHLPLSNQLRGVQVMNALLNHPAWKS</sequence>
<evidence type="ECO:0000259" key="1">
    <source>
        <dbReference type="Pfam" id="PF05419"/>
    </source>
</evidence>
<dbReference type="Proteomes" id="UP000248857">
    <property type="component" value="Unassembled WGS sequence"/>
</dbReference>
<gene>
    <name evidence="3" type="ORF">C1752_02216</name>
</gene>
<name>A0A2W1JXA0_9CYAN</name>
<dbReference type="InterPro" id="IPR008629">
    <property type="entry name" value="GUN4-like"/>
</dbReference>
<accession>A0A2W1JXA0</accession>
<dbReference type="GO" id="GO:0030288">
    <property type="term" value="C:outer membrane-bounded periplasmic space"/>
    <property type="evidence" value="ECO:0007669"/>
    <property type="project" value="TreeGrafter"/>
</dbReference>
<feature type="domain" description="GUN4 N-terminal ARM-like repeat" evidence="2">
    <location>
        <begin position="9"/>
        <end position="86"/>
    </location>
</feature>
<feature type="domain" description="GUN4-like" evidence="1">
    <location>
        <begin position="94"/>
        <end position="233"/>
    </location>
</feature>
<dbReference type="GO" id="GO:0046906">
    <property type="term" value="F:tetrapyrrole binding"/>
    <property type="evidence" value="ECO:0007669"/>
    <property type="project" value="TreeGrafter"/>
</dbReference>
<dbReference type="RefSeq" id="WP_110986187.1">
    <property type="nucleotide sequence ID" value="NZ_CAWNWM010000006.1"/>
</dbReference>
<dbReference type="InterPro" id="IPR037215">
    <property type="entry name" value="GUN4-like_sf"/>
</dbReference>
<dbReference type="PANTHER" id="PTHR34800:SF1">
    <property type="entry name" value="TETRAPYRROLE-BINDING PROTEIN, CHLOROPLASTIC"/>
    <property type="match status" value="1"/>
</dbReference>